<dbReference type="GO" id="GO:0004066">
    <property type="term" value="F:asparagine synthase (glutamine-hydrolyzing) activity"/>
    <property type="evidence" value="ECO:0007669"/>
    <property type="project" value="UniProtKB-EC"/>
</dbReference>
<comment type="catalytic activity">
    <reaction evidence="3">
        <text>L-aspartate + L-glutamine + ATP + H2O = L-asparagine + L-glutamate + AMP + diphosphate + H(+)</text>
        <dbReference type="Rhea" id="RHEA:12228"/>
        <dbReference type="ChEBI" id="CHEBI:15377"/>
        <dbReference type="ChEBI" id="CHEBI:15378"/>
        <dbReference type="ChEBI" id="CHEBI:29985"/>
        <dbReference type="ChEBI" id="CHEBI:29991"/>
        <dbReference type="ChEBI" id="CHEBI:30616"/>
        <dbReference type="ChEBI" id="CHEBI:33019"/>
        <dbReference type="ChEBI" id="CHEBI:58048"/>
        <dbReference type="ChEBI" id="CHEBI:58359"/>
        <dbReference type="ChEBI" id="CHEBI:456215"/>
        <dbReference type="EC" id="6.3.5.4"/>
    </reaction>
</comment>
<dbReference type="EMBL" id="DPRK01000255">
    <property type="protein sequence ID" value="HCY82980.1"/>
    <property type="molecule type" value="Genomic_DNA"/>
</dbReference>
<dbReference type="InterPro" id="IPR051786">
    <property type="entry name" value="ASN_synthetase/amidase"/>
</dbReference>
<dbReference type="PANTHER" id="PTHR43284:SF1">
    <property type="entry name" value="ASPARAGINE SYNTHETASE"/>
    <property type="match status" value="1"/>
</dbReference>
<dbReference type="Proteomes" id="UP000263268">
    <property type="component" value="Unassembled WGS sequence"/>
</dbReference>
<evidence type="ECO:0000256" key="3">
    <source>
        <dbReference type="ARBA" id="ARBA00048741"/>
    </source>
</evidence>
<dbReference type="EC" id="6.3.5.4" evidence="2"/>
<comment type="pathway">
    <text evidence="1">Amino-acid biosynthesis; L-asparagine biosynthesis; L-asparagine from L-aspartate (L-Gln route): step 1/1.</text>
</comment>
<dbReference type="InterPro" id="IPR014729">
    <property type="entry name" value="Rossmann-like_a/b/a_fold"/>
</dbReference>
<dbReference type="Gene3D" id="3.40.50.620">
    <property type="entry name" value="HUPs"/>
    <property type="match status" value="1"/>
</dbReference>
<organism evidence="4 5">
    <name type="scientific">Xanthomarina gelatinilytica</name>
    <dbReference type="NCBI Taxonomy" id="1137281"/>
    <lineage>
        <taxon>Bacteria</taxon>
        <taxon>Pseudomonadati</taxon>
        <taxon>Bacteroidota</taxon>
        <taxon>Flavobacteriia</taxon>
        <taxon>Flavobacteriales</taxon>
        <taxon>Flavobacteriaceae</taxon>
        <taxon>Xanthomarina</taxon>
    </lineage>
</organism>
<dbReference type="AlphaFoldDB" id="A0A3D6BUR5"/>
<accession>A0A3D6BUR5</accession>
<dbReference type="PANTHER" id="PTHR43284">
    <property type="entry name" value="ASPARAGINE SYNTHETASE (GLUTAMINE-HYDROLYZING)"/>
    <property type="match status" value="1"/>
</dbReference>
<sequence length="374" mass="42643">MFTDITLPSYERYFYNKRTNIYGKSLLEVYNKNPLSKEGLKWFLELGYVPGHLTLFEDIEVISEFHIRKLKGNELKMETPFEIDALVDSSLHEGKSRKQLVTEGGNLFNQVIDTLYSSKEKHVVLPLTSGLDSRMILGGLLACTEAKNLTALTWGFPGSYDYETGIKISKKFGIKHHALNIDNYQITETRLMQFADASDCSVPLFDHWPKDWVKKIVDDLDGSLWMGLLGGTLSGSNLPHSFVDNPLAGFLKSNQRINSVISLSAALLDDRPTIHDLNKLIANFKTGNSDTLDVYLHHHHLIAPTKIHRDLNYVLPFTDQRLIQFFLSLPLEHRTNRGLLRDIIVTQYPYLVKFPSNRNGGVRFGCPWKKTLFN</sequence>
<protein>
    <recommendedName>
        <fullName evidence="2">asparagine synthase (glutamine-hydrolyzing)</fullName>
        <ecNumber evidence="2">6.3.5.4</ecNumber>
    </recommendedName>
</protein>
<name>A0A3D6BUR5_9FLAO</name>
<comment type="caution">
    <text evidence="4">The sequence shown here is derived from an EMBL/GenBank/DDBJ whole genome shotgun (WGS) entry which is preliminary data.</text>
</comment>
<evidence type="ECO:0000313" key="4">
    <source>
        <dbReference type="EMBL" id="HCY82980.1"/>
    </source>
</evidence>
<reference evidence="4 5" key="1">
    <citation type="journal article" date="2018" name="Nat. Biotechnol.">
        <title>A standardized bacterial taxonomy based on genome phylogeny substantially revises the tree of life.</title>
        <authorList>
            <person name="Parks D.H."/>
            <person name="Chuvochina M."/>
            <person name="Waite D.W."/>
            <person name="Rinke C."/>
            <person name="Skarshewski A."/>
            <person name="Chaumeil P.A."/>
            <person name="Hugenholtz P."/>
        </authorList>
    </citation>
    <scope>NUCLEOTIDE SEQUENCE [LARGE SCALE GENOMIC DNA]</scope>
    <source>
        <strain evidence="4">UBA10227</strain>
    </source>
</reference>
<dbReference type="SUPFAM" id="SSF52402">
    <property type="entry name" value="Adenine nucleotide alpha hydrolases-like"/>
    <property type="match status" value="1"/>
</dbReference>
<evidence type="ECO:0000256" key="1">
    <source>
        <dbReference type="ARBA" id="ARBA00005187"/>
    </source>
</evidence>
<gene>
    <name evidence="4" type="ORF">DHV22_15980</name>
</gene>
<evidence type="ECO:0000313" key="5">
    <source>
        <dbReference type="Proteomes" id="UP000263268"/>
    </source>
</evidence>
<proteinExistence type="predicted"/>
<evidence type="ECO:0000256" key="2">
    <source>
        <dbReference type="ARBA" id="ARBA00012737"/>
    </source>
</evidence>